<evidence type="ECO:0000313" key="3">
    <source>
        <dbReference type="Proteomes" id="UP000580250"/>
    </source>
</evidence>
<dbReference type="Proteomes" id="UP000580250">
    <property type="component" value="Unassembled WGS sequence"/>
</dbReference>
<reference evidence="2 3" key="1">
    <citation type="submission" date="2020-08" db="EMBL/GenBank/DDBJ databases">
        <authorList>
            <person name="Koutsovoulos G."/>
            <person name="Danchin GJ E."/>
        </authorList>
    </citation>
    <scope>NUCLEOTIDE SEQUENCE [LARGE SCALE GENOMIC DNA]</scope>
</reference>
<evidence type="ECO:0000313" key="2">
    <source>
        <dbReference type="EMBL" id="CAD2188344.1"/>
    </source>
</evidence>
<dbReference type="EMBL" id="CAJEWN010000687">
    <property type="protein sequence ID" value="CAD2188344.1"/>
    <property type="molecule type" value="Genomic_DNA"/>
</dbReference>
<feature type="chain" id="PRO_5028466182" evidence="1">
    <location>
        <begin position="20"/>
        <end position="123"/>
    </location>
</feature>
<comment type="caution">
    <text evidence="2">The sequence shown here is derived from an EMBL/GenBank/DDBJ whole genome shotgun (WGS) entry which is preliminary data.</text>
</comment>
<evidence type="ECO:0000256" key="1">
    <source>
        <dbReference type="SAM" id="SignalP"/>
    </source>
</evidence>
<organism evidence="2 3">
    <name type="scientific">Meloidogyne enterolobii</name>
    <name type="common">Root-knot nematode worm</name>
    <name type="synonym">Meloidogyne mayaguensis</name>
    <dbReference type="NCBI Taxonomy" id="390850"/>
    <lineage>
        <taxon>Eukaryota</taxon>
        <taxon>Metazoa</taxon>
        <taxon>Ecdysozoa</taxon>
        <taxon>Nematoda</taxon>
        <taxon>Chromadorea</taxon>
        <taxon>Rhabditida</taxon>
        <taxon>Tylenchina</taxon>
        <taxon>Tylenchomorpha</taxon>
        <taxon>Tylenchoidea</taxon>
        <taxon>Meloidogynidae</taxon>
        <taxon>Meloidogyninae</taxon>
        <taxon>Meloidogyne</taxon>
    </lineage>
</organism>
<sequence length="123" mass="14628">MYFVILNLVFLYLYDNVEGMQGDHNYIEPSPKRHKITDISGNKKPVLTLDEASNIIKTIYEFNKYTNFEALIKSDFIVGYYEKWHERELKSKFEGINFKTLNPNEQNILRELSIYLIITKIKL</sequence>
<feature type="signal peptide" evidence="1">
    <location>
        <begin position="1"/>
        <end position="19"/>
    </location>
</feature>
<proteinExistence type="predicted"/>
<gene>
    <name evidence="2" type="ORF">MENT_LOCUS40988</name>
</gene>
<keyword evidence="1" id="KW-0732">Signal</keyword>
<protein>
    <submittedName>
        <fullName evidence="2">Uncharacterized protein</fullName>
    </submittedName>
</protein>
<dbReference type="AlphaFoldDB" id="A0A6V7WMU8"/>
<name>A0A6V7WMU8_MELEN</name>
<accession>A0A6V7WMU8</accession>